<dbReference type="AlphaFoldDB" id="A0A846XWR2"/>
<feature type="region of interest" description="Disordered" evidence="3">
    <location>
        <begin position="315"/>
        <end position="360"/>
    </location>
</feature>
<accession>A0A846XWR2</accession>
<keyword evidence="4" id="KW-1133">Transmembrane helix</keyword>
<evidence type="ECO:0000256" key="3">
    <source>
        <dbReference type="SAM" id="MobiDB-lite"/>
    </source>
</evidence>
<comment type="subcellular location">
    <subcellularLocation>
        <location evidence="1">Membrane</location>
    </subcellularLocation>
</comment>
<dbReference type="PANTHER" id="PTHR37042:SF4">
    <property type="entry name" value="OUTER MEMBRANE PROTEIN RV1973"/>
    <property type="match status" value="1"/>
</dbReference>
<dbReference type="EMBL" id="JAAXOP010000001">
    <property type="protein sequence ID" value="NKY48599.1"/>
    <property type="molecule type" value="Genomic_DNA"/>
</dbReference>
<dbReference type="PANTHER" id="PTHR37042">
    <property type="entry name" value="OUTER MEMBRANE PROTEIN RV1973"/>
    <property type="match status" value="1"/>
</dbReference>
<dbReference type="Proteomes" id="UP000565711">
    <property type="component" value="Unassembled WGS sequence"/>
</dbReference>
<evidence type="ECO:0000313" key="5">
    <source>
        <dbReference type="EMBL" id="NKY48599.1"/>
    </source>
</evidence>
<protein>
    <recommendedName>
        <fullName evidence="7">Mce-associated membrane protein</fullName>
    </recommendedName>
</protein>
<feature type="compositionally biased region" description="Pro residues" evidence="3">
    <location>
        <begin position="341"/>
        <end position="360"/>
    </location>
</feature>
<keyword evidence="6" id="KW-1185">Reference proteome</keyword>
<sequence length="360" mass="36549">MSSDLPKPTSQPAKEPADAADSPVADATRAPVEGGGADDATVRAETGATTGGGDDSLRTEAGTGGTVGASDATVRMNADATVRTDADATVRTDTDATVRMPAEQTARIDTDETVRMGVAQAVRNSGGSVGAPAPASAAESVSVSDSGRSVLRTVVTSVAAVWLVAAVVAAAWFGAGWVRAMWFTDGPRTDARDMALDAARQAAVNLTSMNPADVDGSVATMRSSMTGDMLTQLNENQDRIKDAAVKSKTGIDSKVLGASLSSLDSERDKATAIVVLKLTQTAPNVPVQSFRATWTLDMKKDGDTWKTEQANSLGQLVTLDTPGPAGAPQPDAAAPAQPNAAPAPPDAAQPSQAPAPQPGS</sequence>
<feature type="compositionally biased region" description="Polar residues" evidence="3">
    <location>
        <begin position="1"/>
        <end position="12"/>
    </location>
</feature>
<reference evidence="5 6" key="1">
    <citation type="submission" date="2020-04" db="EMBL/GenBank/DDBJ databases">
        <title>MicrobeNet Type strains.</title>
        <authorList>
            <person name="Nicholson A.C."/>
        </authorList>
    </citation>
    <scope>NUCLEOTIDE SEQUENCE [LARGE SCALE GENOMIC DNA]</scope>
    <source>
        <strain evidence="5 6">JCM 12354</strain>
    </source>
</reference>
<evidence type="ECO:0000313" key="6">
    <source>
        <dbReference type="Proteomes" id="UP000565711"/>
    </source>
</evidence>
<gene>
    <name evidence="5" type="ORF">HGA08_00050</name>
</gene>
<evidence type="ECO:0000256" key="1">
    <source>
        <dbReference type="ARBA" id="ARBA00004370"/>
    </source>
</evidence>
<dbReference type="GO" id="GO:0016020">
    <property type="term" value="C:membrane"/>
    <property type="evidence" value="ECO:0007669"/>
    <property type="project" value="UniProtKB-SubCell"/>
</dbReference>
<keyword evidence="2 4" id="KW-0472">Membrane</keyword>
<name>A0A846XWR2_9NOCA</name>
<evidence type="ECO:0000256" key="2">
    <source>
        <dbReference type="ARBA" id="ARBA00023136"/>
    </source>
</evidence>
<keyword evidence="4" id="KW-0812">Transmembrane</keyword>
<proteinExistence type="predicted"/>
<feature type="region of interest" description="Disordered" evidence="3">
    <location>
        <begin position="1"/>
        <end position="72"/>
    </location>
</feature>
<dbReference type="RefSeq" id="WP_168436044.1">
    <property type="nucleotide sequence ID" value="NZ_JAAXOP010000001.1"/>
</dbReference>
<evidence type="ECO:0000256" key="4">
    <source>
        <dbReference type="SAM" id="Phobius"/>
    </source>
</evidence>
<feature type="transmembrane region" description="Helical" evidence="4">
    <location>
        <begin position="159"/>
        <end position="178"/>
    </location>
</feature>
<organism evidence="5 6">
    <name type="scientific">Nocardia vermiculata</name>
    <dbReference type="NCBI Taxonomy" id="257274"/>
    <lineage>
        <taxon>Bacteria</taxon>
        <taxon>Bacillati</taxon>
        <taxon>Actinomycetota</taxon>
        <taxon>Actinomycetes</taxon>
        <taxon>Mycobacteriales</taxon>
        <taxon>Nocardiaceae</taxon>
        <taxon>Nocardia</taxon>
    </lineage>
</organism>
<comment type="caution">
    <text evidence="5">The sequence shown here is derived from an EMBL/GenBank/DDBJ whole genome shotgun (WGS) entry which is preliminary data.</text>
</comment>
<evidence type="ECO:0008006" key="7">
    <source>
        <dbReference type="Google" id="ProtNLM"/>
    </source>
</evidence>
<feature type="compositionally biased region" description="Low complexity" evidence="3">
    <location>
        <begin position="322"/>
        <end position="340"/>
    </location>
</feature>